<dbReference type="EMBL" id="AWWV01008711">
    <property type="protein sequence ID" value="OMO89405.1"/>
    <property type="molecule type" value="Genomic_DNA"/>
</dbReference>
<dbReference type="OrthoDB" id="250175at2759"/>
<dbReference type="STRING" id="210143.A0A1R3J3J5"/>
<evidence type="ECO:0000313" key="1">
    <source>
        <dbReference type="EMBL" id="OMO89405.1"/>
    </source>
</evidence>
<reference evidence="1 2" key="1">
    <citation type="submission" date="2013-09" db="EMBL/GenBank/DDBJ databases">
        <title>Corchorus capsularis genome sequencing.</title>
        <authorList>
            <person name="Alam M."/>
            <person name="Haque M.S."/>
            <person name="Islam M.S."/>
            <person name="Emdad E.M."/>
            <person name="Islam M.M."/>
            <person name="Ahmed B."/>
            <person name="Halim A."/>
            <person name="Hossen Q.M.M."/>
            <person name="Hossain M.Z."/>
            <person name="Ahmed R."/>
            <person name="Khan M.M."/>
            <person name="Islam R."/>
            <person name="Rashid M.M."/>
            <person name="Khan S.A."/>
            <person name="Rahman M.S."/>
            <person name="Alam M."/>
        </authorList>
    </citation>
    <scope>NUCLEOTIDE SEQUENCE [LARGE SCALE GENOMIC DNA]</scope>
    <source>
        <strain evidence="2">cv. CVL-1</strain>
        <tissue evidence="1">Whole seedling</tissue>
    </source>
</reference>
<organism evidence="1 2">
    <name type="scientific">Corchorus capsularis</name>
    <name type="common">Jute</name>
    <dbReference type="NCBI Taxonomy" id="210143"/>
    <lineage>
        <taxon>Eukaryota</taxon>
        <taxon>Viridiplantae</taxon>
        <taxon>Streptophyta</taxon>
        <taxon>Embryophyta</taxon>
        <taxon>Tracheophyta</taxon>
        <taxon>Spermatophyta</taxon>
        <taxon>Magnoliopsida</taxon>
        <taxon>eudicotyledons</taxon>
        <taxon>Gunneridae</taxon>
        <taxon>Pentapetalae</taxon>
        <taxon>rosids</taxon>
        <taxon>malvids</taxon>
        <taxon>Malvales</taxon>
        <taxon>Malvaceae</taxon>
        <taxon>Grewioideae</taxon>
        <taxon>Apeibeae</taxon>
        <taxon>Corchorus</taxon>
    </lineage>
</organism>
<comment type="caution">
    <text evidence="1">The sequence shown here is derived from an EMBL/GenBank/DDBJ whole genome shotgun (WGS) entry which is preliminary data.</text>
</comment>
<keyword evidence="2" id="KW-1185">Reference proteome</keyword>
<dbReference type="GO" id="GO:0006412">
    <property type="term" value="P:translation"/>
    <property type="evidence" value="ECO:0007669"/>
    <property type="project" value="InterPro"/>
</dbReference>
<dbReference type="Proteomes" id="UP000188268">
    <property type="component" value="Unassembled WGS sequence"/>
</dbReference>
<protein>
    <submittedName>
        <fullName evidence="1">Uncharacterized protein</fullName>
    </submittedName>
</protein>
<name>A0A1R3J3J5_COCAP</name>
<proteinExistence type="predicted"/>
<sequence>MVPIVRHRPVCHRIAASVVARSRWGASEAKAAEKTTFDINLEKFDTTVKLKMIKEVRVYMDLGLIFTF</sequence>
<gene>
    <name evidence="1" type="ORF">CCACVL1_07861</name>
</gene>
<dbReference type="InterPro" id="IPR000206">
    <property type="entry name" value="Ribosomal_bL12"/>
</dbReference>
<dbReference type="GO" id="GO:0005840">
    <property type="term" value="C:ribosome"/>
    <property type="evidence" value="ECO:0007669"/>
    <property type="project" value="InterPro"/>
</dbReference>
<dbReference type="AlphaFoldDB" id="A0A1R3J3J5"/>
<dbReference type="Gramene" id="OMO89405">
    <property type="protein sequence ID" value="OMO89405"/>
    <property type="gene ID" value="CCACVL1_07861"/>
</dbReference>
<dbReference type="PANTHER" id="PTHR45987:SF11">
    <property type="entry name" value="OS07G0626100 PROTEIN"/>
    <property type="match status" value="1"/>
</dbReference>
<dbReference type="PANTHER" id="PTHR45987">
    <property type="entry name" value="39S RIBOSOMAL PROTEIN L12"/>
    <property type="match status" value="1"/>
</dbReference>
<accession>A0A1R3J3J5</accession>
<dbReference type="GO" id="GO:0003735">
    <property type="term" value="F:structural constituent of ribosome"/>
    <property type="evidence" value="ECO:0007669"/>
    <property type="project" value="InterPro"/>
</dbReference>
<dbReference type="GO" id="GO:0003729">
    <property type="term" value="F:mRNA binding"/>
    <property type="evidence" value="ECO:0007669"/>
    <property type="project" value="TreeGrafter"/>
</dbReference>
<evidence type="ECO:0000313" key="2">
    <source>
        <dbReference type="Proteomes" id="UP000188268"/>
    </source>
</evidence>